<feature type="binding site" evidence="3">
    <location>
        <position position="154"/>
    </location>
    <ligand>
        <name>a divalent metal cation</name>
        <dbReference type="ChEBI" id="CHEBI:60240"/>
    </ligand>
</feature>
<feature type="binding site" evidence="3">
    <location>
        <position position="158"/>
    </location>
    <ligand>
        <name>a divalent metal cation</name>
        <dbReference type="ChEBI" id="CHEBI:60240"/>
    </ligand>
</feature>
<gene>
    <name evidence="5" type="ORF">CR205_10540</name>
</gene>
<feature type="binding site" evidence="3">
    <location>
        <position position="61"/>
    </location>
    <ligand>
        <name>a divalent metal cation</name>
        <dbReference type="ChEBI" id="CHEBI:60240"/>
    </ligand>
</feature>
<evidence type="ECO:0000313" key="5">
    <source>
        <dbReference type="EMBL" id="PYZ99235.1"/>
    </source>
</evidence>
<proteinExistence type="inferred from homology"/>
<evidence type="ECO:0000259" key="4">
    <source>
        <dbReference type="Pfam" id="PF12867"/>
    </source>
</evidence>
<dbReference type="Gene3D" id="1.20.120.450">
    <property type="entry name" value="dinb family like domain"/>
    <property type="match status" value="1"/>
</dbReference>
<comment type="caution">
    <text evidence="5">The sequence shown here is derived from an EMBL/GenBank/DDBJ whole genome shotgun (WGS) entry which is preliminary data.</text>
</comment>
<evidence type="ECO:0000256" key="2">
    <source>
        <dbReference type="ARBA" id="ARBA00022723"/>
    </source>
</evidence>
<dbReference type="Pfam" id="PF12867">
    <property type="entry name" value="DinB_2"/>
    <property type="match status" value="1"/>
</dbReference>
<dbReference type="OrthoDB" id="2677844at2"/>
<protein>
    <submittedName>
        <fullName evidence="5">Damage-inducible protein DinB</fullName>
    </submittedName>
</protein>
<dbReference type="Proteomes" id="UP000248066">
    <property type="component" value="Unassembled WGS sequence"/>
</dbReference>
<evidence type="ECO:0000313" key="6">
    <source>
        <dbReference type="Proteomes" id="UP000248066"/>
    </source>
</evidence>
<name>A0A2W0HNQ8_9BACI</name>
<dbReference type="InterPro" id="IPR034660">
    <property type="entry name" value="DinB/YfiT-like"/>
</dbReference>
<dbReference type="PANTHER" id="PTHR37302">
    <property type="entry name" value="SLR1116 PROTEIN"/>
    <property type="match status" value="1"/>
</dbReference>
<reference evidence="5 6" key="1">
    <citation type="submission" date="2017-10" db="EMBL/GenBank/DDBJ databases">
        <title>Bacillus sp. nov., a halophilic bacterium isolated from a Yangshapao Lake.</title>
        <authorList>
            <person name="Wang H."/>
        </authorList>
    </citation>
    <scope>NUCLEOTIDE SEQUENCE [LARGE SCALE GENOMIC DNA]</scope>
    <source>
        <strain evidence="5 6">YSP-3</strain>
    </source>
</reference>
<dbReference type="GO" id="GO:0046872">
    <property type="term" value="F:metal ion binding"/>
    <property type="evidence" value="ECO:0007669"/>
    <property type="project" value="UniProtKB-KW"/>
</dbReference>
<dbReference type="AlphaFoldDB" id="A0A2W0HNQ8"/>
<sequence length="171" mass="20334">MKTRDSLYISPMAGYEPEIGRWLWSMSDVRRSLKEKLSDVPDELLDQREGKGHSIGTLLYHIAIVEAGWFYGEVKQTDFDPDIKRLFPEDGWSDGKLTHVGGERLEAHFHRLNQVRNVFFDHFRTMTVEDWRRPRTLEDYDVTPEWVVYHLIEHEAHHRGQIFSLLKELRK</sequence>
<dbReference type="InterPro" id="IPR024775">
    <property type="entry name" value="DinB-like"/>
</dbReference>
<comment type="similarity">
    <text evidence="1">Belongs to the DinB family.</text>
</comment>
<accession>A0A2W0HNQ8</accession>
<keyword evidence="2 3" id="KW-0479">Metal-binding</keyword>
<feature type="domain" description="DinB-like" evidence="4">
    <location>
        <begin position="28"/>
        <end position="162"/>
    </location>
</feature>
<keyword evidence="6" id="KW-1185">Reference proteome</keyword>
<dbReference type="EMBL" id="PDOF01000001">
    <property type="protein sequence ID" value="PYZ99235.1"/>
    <property type="molecule type" value="Genomic_DNA"/>
</dbReference>
<dbReference type="InterPro" id="IPR007837">
    <property type="entry name" value="DinB"/>
</dbReference>
<dbReference type="SUPFAM" id="SSF109854">
    <property type="entry name" value="DinB/YfiT-like putative metalloenzymes"/>
    <property type="match status" value="1"/>
</dbReference>
<organism evidence="5 6">
    <name type="scientific">Alteribacter lacisalsi</name>
    <dbReference type="NCBI Taxonomy" id="2045244"/>
    <lineage>
        <taxon>Bacteria</taxon>
        <taxon>Bacillati</taxon>
        <taxon>Bacillota</taxon>
        <taxon>Bacilli</taxon>
        <taxon>Bacillales</taxon>
        <taxon>Bacillaceae</taxon>
        <taxon>Alteribacter</taxon>
    </lineage>
</organism>
<evidence type="ECO:0000256" key="1">
    <source>
        <dbReference type="ARBA" id="ARBA00008635"/>
    </source>
</evidence>
<dbReference type="PANTHER" id="PTHR37302:SF3">
    <property type="entry name" value="DAMAGE-INDUCIBLE PROTEIN DINB"/>
    <property type="match status" value="1"/>
</dbReference>
<dbReference type="RefSeq" id="WP_110519836.1">
    <property type="nucleotide sequence ID" value="NZ_PDOF01000001.1"/>
</dbReference>
<evidence type="ECO:0000256" key="3">
    <source>
        <dbReference type="PIRSR" id="PIRSR607837-1"/>
    </source>
</evidence>